<proteinExistence type="predicted"/>
<gene>
    <name evidence="1" type="ORF">CUN49_05255</name>
</gene>
<dbReference type="InterPro" id="IPR011989">
    <property type="entry name" value="ARM-like"/>
</dbReference>
<evidence type="ECO:0000313" key="1">
    <source>
        <dbReference type="EMBL" id="PJF36473.1"/>
    </source>
</evidence>
<dbReference type="Pfam" id="PF13646">
    <property type="entry name" value="HEAT_2"/>
    <property type="match status" value="1"/>
</dbReference>
<dbReference type="SUPFAM" id="SSF48371">
    <property type="entry name" value="ARM repeat"/>
    <property type="match status" value="1"/>
</dbReference>
<dbReference type="Gene3D" id="1.25.10.10">
    <property type="entry name" value="Leucine-rich Repeat Variant"/>
    <property type="match status" value="1"/>
</dbReference>
<evidence type="ECO:0000313" key="2">
    <source>
        <dbReference type="Proteomes" id="UP000229681"/>
    </source>
</evidence>
<sequence length="146" mass="16478">MLTELLRRLKDPDQWVRVEALRILAMVEEVRALPAIAEVYRNDPEAGVRQVALWAGRIILAAKRSAQAQNATTAAQLADRENALLHSLIEKDHRTYDQMQIHLQQALLLESRPKTLPAPILPPSPSQAPLDLMRLLDEGLSEDFFN</sequence>
<reference evidence="1 2" key="1">
    <citation type="submission" date="2017-11" db="EMBL/GenBank/DDBJ databases">
        <title>Evolution of Phototrophy in the Chloroflexi Phylum Driven by Horizontal Gene Transfer.</title>
        <authorList>
            <person name="Ward L.M."/>
            <person name="Hemp J."/>
            <person name="Shih P.M."/>
            <person name="Mcglynn S.E."/>
            <person name="Fischer W."/>
        </authorList>
    </citation>
    <scope>NUCLEOTIDE SEQUENCE [LARGE SCALE GENOMIC DNA]</scope>
    <source>
        <strain evidence="1">JP3_13</strain>
    </source>
</reference>
<comment type="caution">
    <text evidence="1">The sequence shown here is derived from an EMBL/GenBank/DDBJ whole genome shotgun (WGS) entry which is preliminary data.</text>
</comment>
<name>A0A2M8PG01_9CHLR</name>
<dbReference type="AlphaFoldDB" id="A0A2M8PG01"/>
<accession>A0A2M8PG01</accession>
<protein>
    <recommendedName>
        <fullName evidence="3">HEAT repeat domain-containing protein</fullName>
    </recommendedName>
</protein>
<evidence type="ECO:0008006" key="3">
    <source>
        <dbReference type="Google" id="ProtNLM"/>
    </source>
</evidence>
<dbReference type="Proteomes" id="UP000229681">
    <property type="component" value="Unassembled WGS sequence"/>
</dbReference>
<organism evidence="1 2">
    <name type="scientific">Candidatus Thermofonsia Clade 1 bacterium</name>
    <dbReference type="NCBI Taxonomy" id="2364210"/>
    <lineage>
        <taxon>Bacteria</taxon>
        <taxon>Bacillati</taxon>
        <taxon>Chloroflexota</taxon>
        <taxon>Candidatus Thermofontia</taxon>
        <taxon>Candidatus Thermofonsia Clade 1</taxon>
    </lineage>
</organism>
<dbReference type="EMBL" id="PGTM01000051">
    <property type="protein sequence ID" value="PJF36473.1"/>
    <property type="molecule type" value="Genomic_DNA"/>
</dbReference>
<dbReference type="InterPro" id="IPR016024">
    <property type="entry name" value="ARM-type_fold"/>
</dbReference>